<dbReference type="CDD" id="cd12797">
    <property type="entry name" value="M23_peptidase"/>
    <property type="match status" value="1"/>
</dbReference>
<proteinExistence type="predicted"/>
<dbReference type="EMBL" id="CP062983">
    <property type="protein sequence ID" value="QPC81383.1"/>
    <property type="molecule type" value="Genomic_DNA"/>
</dbReference>
<dbReference type="PANTHER" id="PTHR21666:SF289">
    <property type="entry name" value="L-ALA--D-GLU ENDOPEPTIDASE"/>
    <property type="match status" value="1"/>
</dbReference>
<feature type="domain" description="M23ase beta-sheet core" evidence="2">
    <location>
        <begin position="200"/>
        <end position="293"/>
    </location>
</feature>
<keyword evidence="1" id="KW-0732">Signal</keyword>
<dbReference type="RefSeq" id="WP_195169456.1">
    <property type="nucleotide sequence ID" value="NZ_CP062983.1"/>
</dbReference>
<evidence type="ECO:0000256" key="1">
    <source>
        <dbReference type="ARBA" id="ARBA00022729"/>
    </source>
</evidence>
<dbReference type="SUPFAM" id="SSF51261">
    <property type="entry name" value="Duplicated hybrid motif"/>
    <property type="match status" value="1"/>
</dbReference>
<gene>
    <name evidence="3" type="ORF">G4Y79_16990</name>
</gene>
<reference evidence="3 4" key="1">
    <citation type="submission" date="2020-02" db="EMBL/GenBank/DDBJ databases">
        <authorList>
            <person name="Zheng R.K."/>
            <person name="Sun C.M."/>
        </authorList>
    </citation>
    <scope>NUCLEOTIDE SEQUENCE [LARGE SCALE GENOMIC DNA]</scope>
    <source>
        <strain evidence="4">rifampicinis</strain>
    </source>
</reference>
<dbReference type="InterPro" id="IPR016047">
    <property type="entry name" value="M23ase_b-sheet_dom"/>
</dbReference>
<evidence type="ECO:0000313" key="3">
    <source>
        <dbReference type="EMBL" id="QPC81383.1"/>
    </source>
</evidence>
<accession>A0A7S8E6U7</accession>
<dbReference type="PANTHER" id="PTHR21666">
    <property type="entry name" value="PEPTIDASE-RELATED"/>
    <property type="match status" value="1"/>
</dbReference>
<keyword evidence="4" id="KW-1185">Reference proteome</keyword>
<evidence type="ECO:0000313" key="4">
    <source>
        <dbReference type="Proteomes" id="UP000594468"/>
    </source>
</evidence>
<dbReference type="InterPro" id="IPR050570">
    <property type="entry name" value="Cell_wall_metabolism_enzyme"/>
</dbReference>
<dbReference type="KEGG" id="pmet:G4Y79_16990"/>
<protein>
    <submittedName>
        <fullName evidence="3">M23 family metallopeptidase</fullName>
    </submittedName>
</protein>
<dbReference type="Proteomes" id="UP000594468">
    <property type="component" value="Chromosome"/>
</dbReference>
<organism evidence="3 4">
    <name type="scientific">Phototrophicus methaneseepsis</name>
    <dbReference type="NCBI Taxonomy" id="2710758"/>
    <lineage>
        <taxon>Bacteria</taxon>
        <taxon>Bacillati</taxon>
        <taxon>Chloroflexota</taxon>
        <taxon>Candidatus Thermofontia</taxon>
        <taxon>Phototrophicales</taxon>
        <taxon>Phototrophicaceae</taxon>
        <taxon>Phototrophicus</taxon>
    </lineage>
</organism>
<dbReference type="InterPro" id="IPR011055">
    <property type="entry name" value="Dup_hybrid_motif"/>
</dbReference>
<dbReference type="AlphaFoldDB" id="A0A7S8E6U7"/>
<dbReference type="GO" id="GO:0004222">
    <property type="term" value="F:metalloendopeptidase activity"/>
    <property type="evidence" value="ECO:0007669"/>
    <property type="project" value="TreeGrafter"/>
</dbReference>
<name>A0A7S8E6U7_9CHLR</name>
<sequence length="316" mass="34395">MPAVQRLRWWVLLLIGTFFVPMIAHAQRIPSLTIIHTYEADNAILNVHFRNLEQGRVGLISLEGGTISEAQISAFGQNTTAFAAEGIYYAFISVPLDQAIRTYEAQAQIEYTDGEEETITFPLNVISGGFIQQPVSLPGADETLFNPETEANELAYIFEVADPVTPDALWGETGFVAPTDREFTSPFGAVRVFNDTYNTLHTGWDYGASIGESMTALASGRVAFAGPLPIRGNYVLIDHGWGLYTGYAHLSVTFVTQGQMIAPGQIIGRVGSTGRSSSAHAHIEMIANGNWVDVADFLALYLPDRDAEATATPEDE</sequence>
<dbReference type="Pfam" id="PF01551">
    <property type="entry name" value="Peptidase_M23"/>
    <property type="match status" value="1"/>
</dbReference>
<evidence type="ECO:0000259" key="2">
    <source>
        <dbReference type="Pfam" id="PF01551"/>
    </source>
</evidence>
<dbReference type="Gene3D" id="2.70.70.10">
    <property type="entry name" value="Glucose Permease (Domain IIA)"/>
    <property type="match status" value="1"/>
</dbReference>